<reference evidence="2 3" key="1">
    <citation type="submission" date="2018-06" db="EMBL/GenBank/DDBJ databases">
        <title>Freshwater and sediment microbial communities from various areas in North America, analyzing microbe dynamics in response to fracking.</title>
        <authorList>
            <person name="Lamendella R."/>
        </authorList>
    </citation>
    <scope>NUCLEOTIDE SEQUENCE [LARGE SCALE GENOMIC DNA]</scope>
    <source>
        <strain evidence="2 3">14_TX</strain>
    </source>
</reference>
<organism evidence="2 3">
    <name type="scientific">Cytobacillus firmus</name>
    <name type="common">Bacillus firmus</name>
    <dbReference type="NCBI Taxonomy" id="1399"/>
    <lineage>
        <taxon>Bacteria</taxon>
        <taxon>Bacillati</taxon>
        <taxon>Bacillota</taxon>
        <taxon>Bacilli</taxon>
        <taxon>Bacillales</taxon>
        <taxon>Bacillaceae</taxon>
        <taxon>Cytobacillus</taxon>
    </lineage>
</organism>
<keyword evidence="1" id="KW-1133">Transmembrane helix</keyword>
<evidence type="ECO:0000313" key="3">
    <source>
        <dbReference type="Proteomes" id="UP000252731"/>
    </source>
</evidence>
<dbReference type="OrthoDB" id="2390164at2"/>
<dbReference type="EMBL" id="QNSF01000031">
    <property type="protein sequence ID" value="RBP86185.1"/>
    <property type="molecule type" value="Genomic_DNA"/>
</dbReference>
<keyword evidence="1" id="KW-0472">Membrane</keyword>
<evidence type="ECO:0000256" key="1">
    <source>
        <dbReference type="SAM" id="Phobius"/>
    </source>
</evidence>
<comment type="caution">
    <text evidence="2">The sequence shown here is derived from an EMBL/GenBank/DDBJ whole genome shotgun (WGS) entry which is preliminary data.</text>
</comment>
<feature type="transmembrane region" description="Helical" evidence="1">
    <location>
        <begin position="6"/>
        <end position="25"/>
    </location>
</feature>
<proteinExistence type="predicted"/>
<dbReference type="AlphaFoldDB" id="A0A366JK31"/>
<accession>A0A366JK31</accession>
<dbReference type="Proteomes" id="UP000252731">
    <property type="component" value="Unassembled WGS sequence"/>
</dbReference>
<keyword evidence="1" id="KW-0812">Transmembrane</keyword>
<protein>
    <submittedName>
        <fullName evidence="2">Uncharacterized protein</fullName>
    </submittedName>
</protein>
<name>A0A366JK31_CYTFI</name>
<evidence type="ECO:0000313" key="2">
    <source>
        <dbReference type="EMBL" id="RBP86185.1"/>
    </source>
</evidence>
<sequence>MRKSTIIAWLVLIVGIVILYFPVTLNPPNDTRIILEHNYKTYIAPPCFESSNPTNYLEEATLQKAFELNYQAHSECTNYELKPEKNTVINLILKKLDIIESKWDW</sequence>
<keyword evidence="3" id="KW-1185">Reference proteome</keyword>
<gene>
    <name evidence="2" type="ORF">DFO70_13118</name>
</gene>